<dbReference type="EMBL" id="CAJVCE010000001">
    <property type="protein sequence ID" value="CAG7615717.1"/>
    <property type="molecule type" value="Genomic_DNA"/>
</dbReference>
<name>A0ABM8VA76_9BACL</name>
<dbReference type="InterPro" id="IPR022368">
    <property type="entry name" value="Thiazole_bacteriocin_mat_put"/>
</dbReference>
<accession>A0ABM8VA76</accession>
<dbReference type="NCBIfam" id="TIGR03693">
    <property type="entry name" value="ocin_ThiF_like"/>
    <property type="match status" value="1"/>
</dbReference>
<gene>
    <name evidence="1" type="ORF">PAECIP111802_00203</name>
</gene>
<dbReference type="RefSeq" id="WP_218096586.1">
    <property type="nucleotide sequence ID" value="NZ_CAJVCE010000001.1"/>
</dbReference>
<reference evidence="1 2" key="1">
    <citation type="submission" date="2021-06" db="EMBL/GenBank/DDBJ databases">
        <authorList>
            <person name="Criscuolo A."/>
        </authorList>
    </citation>
    <scope>NUCLEOTIDE SEQUENCE [LARGE SCALE GENOMIC DNA]</scope>
    <source>
        <strain evidence="2">CIP 111802</strain>
    </source>
</reference>
<sequence length="643" mass="71057">MTGLTPAARLKVKEDTFFLPVPNNGVYFRNNVGTFQLEGEMIDRWIEKLFPMFNGEYTLAELTEGLTQPYRQRVYEIADVLYQKGFVRDVSKDRPHQLTSGIIQKYAAQIAFLESFGDSGAYRFQCYRQTSVLAVGSGPLFVSLVSALLESGLASPHLLITDEVPTNRERLAELAEHARRTDPDAAVHEIKMRQEGADGWREAVRPYQAILYVSQEGNLEPFRLLQAACIAEEKILLPAMCLYQTGMAGPVIHPQSKGGWESAWRRVHQPAVYKDPELHWYSSTAGAMLSNVITFELFKTVTGQSESRNLFFLLDLETLEGSWHSFIPHPFVHGSEALQAVHLSRLQLDALDRDEQSSSIHASNRLLAYWSGLTSPQSGIFHIWEEGDLRQLPLSLCRVQAVDPLSEGPAELLPALIGSGLTHEEARREAGLIGIEAYVSRLAERLVRTNEIVGIGAGETAAEGIIRGLQAHLAKRLAIQLTVRQHAVTRVRLNKVEDERCRYYLHALTTMRGAPVIGLGEAVSGFPVVWVGTGDGWFGSIGLNPKLALENALKAALLRIQSGSGHNAVHVLETSAVRLAGETTVDLAVPSSEKDAQAALQEALQILNNNNTKLYVANLAVEPFLKEELKGVYGVLLREGESR</sequence>
<protein>
    <recommendedName>
        <fullName evidence="3">Thiazole-containing bacteriocin maturation protein</fullName>
    </recommendedName>
</protein>
<organism evidence="1 2">
    <name type="scientific">Paenibacillus allorhizosphaerae</name>
    <dbReference type="NCBI Taxonomy" id="2849866"/>
    <lineage>
        <taxon>Bacteria</taxon>
        <taxon>Bacillati</taxon>
        <taxon>Bacillota</taxon>
        <taxon>Bacilli</taxon>
        <taxon>Bacillales</taxon>
        <taxon>Paenibacillaceae</taxon>
        <taxon>Paenibacillus</taxon>
    </lineage>
</organism>
<evidence type="ECO:0000313" key="2">
    <source>
        <dbReference type="Proteomes" id="UP000730618"/>
    </source>
</evidence>
<dbReference type="Proteomes" id="UP000730618">
    <property type="component" value="Unassembled WGS sequence"/>
</dbReference>
<evidence type="ECO:0008006" key="3">
    <source>
        <dbReference type="Google" id="ProtNLM"/>
    </source>
</evidence>
<comment type="caution">
    <text evidence="1">The sequence shown here is derived from an EMBL/GenBank/DDBJ whole genome shotgun (WGS) entry which is preliminary data.</text>
</comment>
<proteinExistence type="predicted"/>
<keyword evidence="2" id="KW-1185">Reference proteome</keyword>
<evidence type="ECO:0000313" key="1">
    <source>
        <dbReference type="EMBL" id="CAG7615717.1"/>
    </source>
</evidence>